<evidence type="ECO:0000313" key="6">
    <source>
        <dbReference type="Proteomes" id="UP000294664"/>
    </source>
</evidence>
<sequence>MHIVPLAVTDPSAAFVPFARDPVSALLQSCAPDGARGRYSYLAVAPFRVIVADSDGVRVDGRPVDGDPFAVLKREIAALPAPDGPCPVPFSTGAVGMFGYELGGHVERLPAPRPDAARVPHLLVGLYDTVIAFDHAQGTACLLSSGAPLHDPAARAARAADRAAQILARLAAAPATAPAADFSVRGRWQPEQSRTAVEAAIARTIGYIQAGDIFQANLTQRLRAPRPAGLDDFGLFLRLRALSPAPFAALLALGPDAAVIGASPERFLRLAADGTVETRPIKGTRPRGADPAGDAALAADLLASVKDRAENLMIVDLMRNDLGRVSALGSVAVPVLNGLETFASVHHLVSVVTSRLAPGLGAVDLLRACFPGGSVTGAPKIRAMEIIHELEPVPRGPYCGAVGWIGLDGAMDTSIVIRTLVRAGETLFAQAGGGIVADSDPAAEYEEAMVKLAPLLRALEGGAA</sequence>
<evidence type="ECO:0000313" key="5">
    <source>
        <dbReference type="EMBL" id="TCT03295.1"/>
    </source>
</evidence>
<dbReference type="PANTHER" id="PTHR11236:SF50">
    <property type="entry name" value="AMINODEOXYCHORISMATE SYNTHASE COMPONENT 1"/>
    <property type="match status" value="1"/>
</dbReference>
<dbReference type="EMBL" id="SMAI01000010">
    <property type="protein sequence ID" value="TCT03295.1"/>
    <property type="molecule type" value="Genomic_DNA"/>
</dbReference>
<dbReference type="PRINTS" id="PR00095">
    <property type="entry name" value="ANTSNTHASEI"/>
</dbReference>
<dbReference type="PANTHER" id="PTHR11236">
    <property type="entry name" value="AMINOBENZOATE/ANTHRANILATE SYNTHASE"/>
    <property type="match status" value="1"/>
</dbReference>
<dbReference type="NCBIfam" id="TIGR00553">
    <property type="entry name" value="pabB"/>
    <property type="match status" value="1"/>
</dbReference>
<dbReference type="GO" id="GO:0046820">
    <property type="term" value="F:4-amino-4-deoxychorismate synthase activity"/>
    <property type="evidence" value="ECO:0007669"/>
    <property type="project" value="UniProtKB-EC"/>
</dbReference>
<dbReference type="InterPro" id="IPR015890">
    <property type="entry name" value="Chorismate_C"/>
</dbReference>
<keyword evidence="6" id="KW-1185">Reference proteome</keyword>
<accession>A0A4R3LX76</accession>
<evidence type="ECO:0000256" key="2">
    <source>
        <dbReference type="ARBA" id="ARBA00022679"/>
    </source>
</evidence>
<name>A0A4R3LX76_9HYPH</name>
<protein>
    <recommendedName>
        <fullName evidence="1">aminodeoxychorismate synthase</fullName>
        <ecNumber evidence="1">2.6.1.85</ecNumber>
    </recommendedName>
</protein>
<dbReference type="GO" id="GO:0009396">
    <property type="term" value="P:folic acid-containing compound biosynthetic process"/>
    <property type="evidence" value="ECO:0007669"/>
    <property type="project" value="InterPro"/>
</dbReference>
<dbReference type="InterPro" id="IPR005801">
    <property type="entry name" value="ADC_synthase"/>
</dbReference>
<proteinExistence type="predicted"/>
<feature type="domain" description="Anthranilate synthase component I N-terminal" evidence="4">
    <location>
        <begin position="10"/>
        <end position="139"/>
    </location>
</feature>
<dbReference type="EC" id="2.6.1.85" evidence="1"/>
<dbReference type="Gene3D" id="3.60.120.10">
    <property type="entry name" value="Anthranilate synthase"/>
    <property type="match status" value="1"/>
</dbReference>
<dbReference type="Proteomes" id="UP000294664">
    <property type="component" value="Unassembled WGS sequence"/>
</dbReference>
<dbReference type="AlphaFoldDB" id="A0A4R3LX76"/>
<dbReference type="RefSeq" id="WP_132033134.1">
    <property type="nucleotide sequence ID" value="NZ_SMAI01000010.1"/>
</dbReference>
<feature type="domain" description="Chorismate-utilising enzyme C-terminal" evidence="3">
    <location>
        <begin position="198"/>
        <end position="451"/>
    </location>
</feature>
<evidence type="ECO:0000256" key="1">
    <source>
        <dbReference type="ARBA" id="ARBA00013139"/>
    </source>
</evidence>
<dbReference type="InterPro" id="IPR005802">
    <property type="entry name" value="ADC_synth_comp_1"/>
</dbReference>
<comment type="caution">
    <text evidence="5">The sequence shown here is derived from an EMBL/GenBank/DDBJ whole genome shotgun (WGS) entry which is preliminary data.</text>
</comment>
<dbReference type="InterPro" id="IPR019999">
    <property type="entry name" value="Anth_synth_I-like"/>
</dbReference>
<dbReference type="GO" id="GO:0000162">
    <property type="term" value="P:L-tryptophan biosynthetic process"/>
    <property type="evidence" value="ECO:0007669"/>
    <property type="project" value="TreeGrafter"/>
</dbReference>
<dbReference type="OrthoDB" id="9803598at2"/>
<keyword evidence="2" id="KW-0808">Transferase</keyword>
<gene>
    <name evidence="5" type="ORF">EDC64_110160</name>
</gene>
<evidence type="ECO:0000259" key="3">
    <source>
        <dbReference type="Pfam" id="PF00425"/>
    </source>
</evidence>
<dbReference type="Pfam" id="PF00425">
    <property type="entry name" value="Chorismate_bind"/>
    <property type="match status" value="1"/>
</dbReference>
<organism evidence="5 6">
    <name type="scientific">Aquabacter spiritensis</name>
    <dbReference type="NCBI Taxonomy" id="933073"/>
    <lineage>
        <taxon>Bacteria</taxon>
        <taxon>Pseudomonadati</taxon>
        <taxon>Pseudomonadota</taxon>
        <taxon>Alphaproteobacteria</taxon>
        <taxon>Hyphomicrobiales</taxon>
        <taxon>Xanthobacteraceae</taxon>
        <taxon>Aquabacter</taxon>
    </lineage>
</organism>
<dbReference type="InterPro" id="IPR006805">
    <property type="entry name" value="Anth_synth_I_N"/>
</dbReference>
<reference evidence="5 6" key="1">
    <citation type="submission" date="2019-03" db="EMBL/GenBank/DDBJ databases">
        <title>Genomic Encyclopedia of Type Strains, Phase IV (KMG-IV): sequencing the most valuable type-strain genomes for metagenomic binning, comparative biology and taxonomic classification.</title>
        <authorList>
            <person name="Goeker M."/>
        </authorList>
    </citation>
    <scope>NUCLEOTIDE SEQUENCE [LARGE SCALE GENOMIC DNA]</scope>
    <source>
        <strain evidence="5 6">DSM 9035</strain>
    </source>
</reference>
<dbReference type="SUPFAM" id="SSF56322">
    <property type="entry name" value="ADC synthase"/>
    <property type="match status" value="1"/>
</dbReference>
<dbReference type="Pfam" id="PF04715">
    <property type="entry name" value="Anth_synt_I_N"/>
    <property type="match status" value="1"/>
</dbReference>
<evidence type="ECO:0000259" key="4">
    <source>
        <dbReference type="Pfam" id="PF04715"/>
    </source>
</evidence>